<evidence type="ECO:0000313" key="6">
    <source>
        <dbReference type="Proteomes" id="UP001446337"/>
    </source>
</evidence>
<dbReference type="SUPFAM" id="SSF53850">
    <property type="entry name" value="Periplasmic binding protein-like II"/>
    <property type="match status" value="1"/>
</dbReference>
<evidence type="ECO:0000313" key="5">
    <source>
        <dbReference type="Proteomes" id="UP000509782"/>
    </source>
</evidence>
<feature type="signal peptide" evidence="2">
    <location>
        <begin position="1"/>
        <end position="20"/>
    </location>
</feature>
<reference evidence="4 6" key="2">
    <citation type="submission" date="2024-05" db="EMBL/GenBank/DDBJ databases">
        <title>Achromobacter denitrificans. BP1, complete genome.</title>
        <authorList>
            <person name="Zhang B."/>
        </authorList>
    </citation>
    <scope>NUCLEOTIDE SEQUENCE [LARGE SCALE GENOMIC DNA]</scope>
    <source>
        <strain evidence="4 6">BP1</strain>
    </source>
</reference>
<evidence type="ECO:0000313" key="4">
    <source>
        <dbReference type="EMBL" id="XAN18908.1"/>
    </source>
</evidence>
<keyword evidence="2" id="KW-0732">Signal</keyword>
<accession>A0A3R9H4L1</accession>
<reference evidence="3 5" key="1">
    <citation type="submission" date="2020-05" db="EMBL/GenBank/DDBJ databases">
        <title>FDA dAtabase for Regulatory Grade micrObial Sequences (FDA-ARGOS): Supporting development and validation of Infectious Disease Dx tests.</title>
        <authorList>
            <person name="Sproer C."/>
            <person name="Gronow S."/>
            <person name="Severitt S."/>
            <person name="Schroder I."/>
            <person name="Tallon L."/>
            <person name="Sadzewicz L."/>
            <person name="Zhao X."/>
            <person name="Vavikolanu K."/>
            <person name="Mehta A."/>
            <person name="Aluvathingal J."/>
            <person name="Nadendla S."/>
            <person name="Myers T."/>
            <person name="Yan Y."/>
            <person name="Sichtig H."/>
        </authorList>
    </citation>
    <scope>NUCLEOTIDE SEQUENCE [LARGE SCALE GENOMIC DNA]</scope>
    <source>
        <strain evidence="3 5">FDAARGOS_787</strain>
    </source>
</reference>
<dbReference type="InterPro" id="IPR042100">
    <property type="entry name" value="Bug_dom1"/>
</dbReference>
<dbReference type="OrthoDB" id="8968781at2"/>
<dbReference type="InterPro" id="IPR005064">
    <property type="entry name" value="BUG"/>
</dbReference>
<feature type="chain" id="PRO_5030082772" evidence="2">
    <location>
        <begin position="21"/>
        <end position="319"/>
    </location>
</feature>
<dbReference type="Gene3D" id="3.40.190.150">
    <property type="entry name" value="Bordetella uptake gene, domain 1"/>
    <property type="match status" value="1"/>
</dbReference>
<dbReference type="PANTHER" id="PTHR42928:SF5">
    <property type="entry name" value="BLR1237 PROTEIN"/>
    <property type="match status" value="1"/>
</dbReference>
<dbReference type="Proteomes" id="UP001446337">
    <property type="component" value="Chromosome"/>
</dbReference>
<dbReference type="Pfam" id="PF03401">
    <property type="entry name" value="TctC"/>
    <property type="match status" value="1"/>
</dbReference>
<evidence type="ECO:0000256" key="2">
    <source>
        <dbReference type="SAM" id="SignalP"/>
    </source>
</evidence>
<dbReference type="PIRSF" id="PIRSF017082">
    <property type="entry name" value="YflP"/>
    <property type="match status" value="1"/>
</dbReference>
<evidence type="ECO:0000313" key="3">
    <source>
        <dbReference type="EMBL" id="QKQ46941.1"/>
    </source>
</evidence>
<dbReference type="Proteomes" id="UP000509782">
    <property type="component" value="Chromosome"/>
</dbReference>
<dbReference type="CDD" id="cd13578">
    <property type="entry name" value="PBP2_Bug27"/>
    <property type="match status" value="1"/>
</dbReference>
<dbReference type="PANTHER" id="PTHR42928">
    <property type="entry name" value="TRICARBOXYLATE-BINDING PROTEIN"/>
    <property type="match status" value="1"/>
</dbReference>
<dbReference type="EMBL" id="CP154792">
    <property type="protein sequence ID" value="XAN18908.1"/>
    <property type="molecule type" value="Genomic_DNA"/>
</dbReference>
<protein>
    <submittedName>
        <fullName evidence="3">Tripartite tricarboxylate transporter substrate binding protein</fullName>
    </submittedName>
</protein>
<gene>
    <name evidence="4" type="ORF">AAIK43_12910</name>
    <name evidence="3" type="ORF">FOC81_09645</name>
</gene>
<sequence length="319" mass="33717">MKKTLMTAALAALLSAGAQAASWPNDKPIRIVHGFSSAAATQMLAQEIAERLHAETGATVYVEPRPGAGGNIGADIVAKAAPDGYTLYVATSATQAINPLIYRKLPFDTQKDFAPITILGDVPNVLIVNKDMPVKTVADFVALAKAKPGQLHYGSSGNGTSMHLAAEQFKMVAGADLQHIPYRSSGTAVTDLMGGQIQAMFHQVPAVIGMIQGKSLKALAVTTRDRVAALPDVPTVAETYPGFESMTWYGLFAPAGTPAPVIDRVNRVVTEALKGDLGKKLLETGITPRPSTPEQTAEAVARDSAHWRVIVDRVGVRLD</sequence>
<keyword evidence="6" id="KW-1185">Reference proteome</keyword>
<proteinExistence type="inferred from homology"/>
<evidence type="ECO:0000256" key="1">
    <source>
        <dbReference type="ARBA" id="ARBA00006987"/>
    </source>
</evidence>
<dbReference type="AlphaFoldDB" id="A0A3R9H4L1"/>
<dbReference type="EMBL" id="CP054569">
    <property type="protein sequence ID" value="QKQ46941.1"/>
    <property type="molecule type" value="Genomic_DNA"/>
</dbReference>
<name>A0A3R9H4L1_ACHDE</name>
<dbReference type="Gene3D" id="3.40.190.10">
    <property type="entry name" value="Periplasmic binding protein-like II"/>
    <property type="match status" value="1"/>
</dbReference>
<comment type="similarity">
    <text evidence="1">Belongs to the UPF0065 (bug) family.</text>
</comment>
<dbReference type="RefSeq" id="WP_088147339.1">
    <property type="nucleotide sequence ID" value="NZ_CADIKP010000025.1"/>
</dbReference>
<organism evidence="3 5">
    <name type="scientific">Achromobacter denitrificans</name>
    <name type="common">Alcaligenes denitrificans</name>
    <dbReference type="NCBI Taxonomy" id="32002"/>
    <lineage>
        <taxon>Bacteria</taxon>
        <taxon>Pseudomonadati</taxon>
        <taxon>Pseudomonadota</taxon>
        <taxon>Betaproteobacteria</taxon>
        <taxon>Burkholderiales</taxon>
        <taxon>Alcaligenaceae</taxon>
        <taxon>Achromobacter</taxon>
    </lineage>
</organism>